<feature type="region of interest" description="Disordered" evidence="6">
    <location>
        <begin position="452"/>
        <end position="471"/>
    </location>
</feature>
<evidence type="ECO:0000256" key="2">
    <source>
        <dbReference type="ARBA" id="ARBA00022618"/>
    </source>
</evidence>
<feature type="compositionally biased region" description="Polar residues" evidence="6">
    <location>
        <begin position="112"/>
        <end position="128"/>
    </location>
</feature>
<feature type="domain" description="Anaphase-promoting complex subunit 1 N-terminal" evidence="7">
    <location>
        <begin position="31"/>
        <end position="845"/>
    </location>
</feature>
<dbReference type="OrthoDB" id="26401at2759"/>
<reference evidence="9 10" key="1">
    <citation type="journal article" date="2016" name="Fungal Biol.">
        <title>The genome of Xylona heveae provides a window into fungal endophytism.</title>
        <authorList>
            <person name="Gazis R."/>
            <person name="Kuo A."/>
            <person name="Riley R."/>
            <person name="LaButti K."/>
            <person name="Lipzen A."/>
            <person name="Lin J."/>
            <person name="Amirebrahimi M."/>
            <person name="Hesse C.N."/>
            <person name="Spatafora J.W."/>
            <person name="Henrissat B."/>
            <person name="Hainaut M."/>
            <person name="Grigoriev I.V."/>
            <person name="Hibbett D.S."/>
        </authorList>
    </citation>
    <scope>NUCLEOTIDE SEQUENCE [LARGE SCALE GENOMIC DNA]</scope>
    <source>
        <strain evidence="9 10">TC161</strain>
    </source>
</reference>
<keyword evidence="3" id="KW-0677">Repeat</keyword>
<proteinExistence type="inferred from homology"/>
<evidence type="ECO:0000313" key="9">
    <source>
        <dbReference type="EMBL" id="KZF24681.1"/>
    </source>
</evidence>
<evidence type="ECO:0000256" key="1">
    <source>
        <dbReference type="ARBA" id="ARBA00010547"/>
    </source>
</evidence>
<feature type="region of interest" description="Disordered" evidence="6">
    <location>
        <begin position="920"/>
        <end position="939"/>
    </location>
</feature>
<dbReference type="InterPro" id="IPR048971">
    <property type="entry name" value="Apc1_3rd"/>
</dbReference>
<feature type="domain" description="Anaphase-promoting complex subunit 1 beta-sandwich" evidence="8">
    <location>
        <begin position="1827"/>
        <end position="1906"/>
    </location>
</feature>
<keyword evidence="4" id="KW-0498">Mitosis</keyword>
<dbReference type="EMBL" id="KV407456">
    <property type="protein sequence ID" value="KZF24681.1"/>
    <property type="molecule type" value="Genomic_DNA"/>
</dbReference>
<name>A0A165IBS1_XYLHT</name>
<dbReference type="GeneID" id="28899342"/>
<evidence type="ECO:0000259" key="7">
    <source>
        <dbReference type="Pfam" id="PF12859"/>
    </source>
</evidence>
<dbReference type="GO" id="GO:0070979">
    <property type="term" value="P:protein K11-linked ubiquitination"/>
    <property type="evidence" value="ECO:0007669"/>
    <property type="project" value="TreeGrafter"/>
</dbReference>
<organism evidence="9 10">
    <name type="scientific">Xylona heveae (strain CBS 132557 / TC161)</name>
    <dbReference type="NCBI Taxonomy" id="1328760"/>
    <lineage>
        <taxon>Eukaryota</taxon>
        <taxon>Fungi</taxon>
        <taxon>Dikarya</taxon>
        <taxon>Ascomycota</taxon>
        <taxon>Pezizomycotina</taxon>
        <taxon>Xylonomycetes</taxon>
        <taxon>Xylonales</taxon>
        <taxon>Xylonaceae</taxon>
        <taxon>Xylona</taxon>
    </lineage>
</organism>
<dbReference type="InParanoid" id="A0A165IBS1"/>
<keyword evidence="5" id="KW-0131">Cell cycle</keyword>
<dbReference type="InterPro" id="IPR011989">
    <property type="entry name" value="ARM-like"/>
</dbReference>
<evidence type="ECO:0000256" key="5">
    <source>
        <dbReference type="ARBA" id="ARBA00023306"/>
    </source>
</evidence>
<dbReference type="GO" id="GO:0051301">
    <property type="term" value="P:cell division"/>
    <property type="evidence" value="ECO:0007669"/>
    <property type="project" value="UniProtKB-KW"/>
</dbReference>
<dbReference type="GO" id="GO:0005680">
    <property type="term" value="C:anaphase-promoting complex"/>
    <property type="evidence" value="ECO:0007669"/>
    <property type="project" value="InterPro"/>
</dbReference>
<evidence type="ECO:0000256" key="4">
    <source>
        <dbReference type="ARBA" id="ARBA00022776"/>
    </source>
</evidence>
<dbReference type="RefSeq" id="XP_018190236.1">
    <property type="nucleotide sequence ID" value="XM_018334205.1"/>
</dbReference>
<dbReference type="InterPro" id="IPR024990">
    <property type="entry name" value="Apc1"/>
</dbReference>
<evidence type="ECO:0000313" key="10">
    <source>
        <dbReference type="Proteomes" id="UP000076632"/>
    </source>
</evidence>
<accession>A0A165IBS1</accession>
<dbReference type="Gene3D" id="1.25.10.10">
    <property type="entry name" value="Leucine-rich Repeat Variant"/>
    <property type="match status" value="3"/>
</dbReference>
<gene>
    <name evidence="9" type="ORF">L228DRAFT_259865</name>
</gene>
<dbReference type="OMA" id="YIGTMDS"/>
<dbReference type="FunFam" id="1.25.10.10:FF:000400">
    <property type="entry name" value="20S cyclosome subunit (APC1/BimE), putative"/>
    <property type="match status" value="1"/>
</dbReference>
<evidence type="ECO:0000259" key="8">
    <source>
        <dbReference type="Pfam" id="PF21282"/>
    </source>
</evidence>
<dbReference type="STRING" id="1328760.A0A165IBS1"/>
<keyword evidence="2" id="KW-0132">Cell division</keyword>
<feature type="region of interest" description="Disordered" evidence="6">
    <location>
        <begin position="476"/>
        <end position="514"/>
    </location>
</feature>
<dbReference type="Pfam" id="PF21282">
    <property type="entry name" value="APC1_3rd"/>
    <property type="match status" value="1"/>
</dbReference>
<feature type="region of interest" description="Disordered" evidence="6">
    <location>
        <begin position="85"/>
        <end position="153"/>
    </location>
</feature>
<dbReference type="PANTHER" id="PTHR12827">
    <property type="entry name" value="MEIOTIC CHECKPOINT REGULATOR TSG24 FAMILY MEMBER"/>
    <property type="match status" value="1"/>
</dbReference>
<keyword evidence="10" id="KW-1185">Reference proteome</keyword>
<feature type="compositionally biased region" description="Polar residues" evidence="6">
    <location>
        <begin position="490"/>
        <end position="503"/>
    </location>
</feature>
<dbReference type="GO" id="GO:0031145">
    <property type="term" value="P:anaphase-promoting complex-dependent catabolic process"/>
    <property type="evidence" value="ECO:0007669"/>
    <property type="project" value="TreeGrafter"/>
</dbReference>
<dbReference type="InterPro" id="IPR049255">
    <property type="entry name" value="Apc1_N"/>
</dbReference>
<dbReference type="GO" id="GO:0060090">
    <property type="term" value="F:molecular adaptor activity"/>
    <property type="evidence" value="ECO:0007669"/>
    <property type="project" value="TreeGrafter"/>
</dbReference>
<evidence type="ECO:0000256" key="3">
    <source>
        <dbReference type="ARBA" id="ARBA00022737"/>
    </source>
</evidence>
<feature type="region of interest" description="Disordered" evidence="6">
    <location>
        <begin position="374"/>
        <end position="446"/>
    </location>
</feature>
<dbReference type="FunFam" id="1.25.10.10:FF:000217">
    <property type="entry name" value="20S cyclosome subunit (APC1/BimE)"/>
    <property type="match status" value="1"/>
</dbReference>
<feature type="compositionally biased region" description="Basic and acidic residues" evidence="6">
    <location>
        <begin position="129"/>
        <end position="139"/>
    </location>
</feature>
<dbReference type="PANTHER" id="PTHR12827:SF3">
    <property type="entry name" value="ANAPHASE-PROMOTING COMPLEX SUBUNIT 1"/>
    <property type="match status" value="1"/>
</dbReference>
<sequence>MASIASLGIHQPSALPQLIREHILPANPITEQFKWQTIENDGEEEELVTTETSVVWSQGGVVRKLFRFDIEGEKVSQAVMAWFPSNDPPVRQDEDEQAKENNCKGMKPPSKSFASASNAGRSTWASKSESSRRRPSLKERNKKYTKMSDEQKGGNPLSRALVVFLKTQAHVYFLSGTSHVINLPFEVGPVFPAPHGVVIQRKMRSVPAAQAPESQMPPPAPPNSFISAEAQPWGASSFQPSISFASLASSITRQSTPPPPPFEQMISPPKPQLDDSRVPKFFILSDPLSEMGLIVAGNGPQNGLHFDNPLDTGTTNLDPAEELIFISNQEEFSSLDIIAGEEPPLTLAVTLNTQTGFYTIWTMNYILPEPASRNERGRSISASNSRRRSRRSSYGPGAGTGASTPIAPSFGGSRESFGGAMRASSASFQHSALGPSNDDSRLDDEDELASQIDPDFEDGAAPAKQSRRVSSLLARTDVSTGHDRMPFSGLPSSHLSASTSHNGGSKRGESFGGYSSRGSFGVMTTGSRQSTSGQYLGIHRDSSTAPVDRLLEELNAGGTLEGFEDLGLYDMTEGLKKEIVMNKVTSFPIEQHGHPLQPNEQRASGRDIVVSTVCTPYLSEGNDVGCGCIVVYIVDKQSKKALMVGLQVQPLQQYRRNIRRKHKGSGLGYSLHLIEEKRGEGIIDAVRLSDGPMSRMLILSDTENGHGQLSLQAPWSTTMRIDLTEGLEPGDVDRFRLFVPPDEGRLHQNAPFVPSRSPLRGLGYVGPNGKVTLIDAEGQKHRIQVQMRPRNEHVARILDACFFVLPGLERGGEGLLVGYWEVRKWLRLRKEPAADEEWTSLIVLLFTMAVGFIEDKSIRQTPRTRARRGLHLRSDSGANVGLTSWEAMLKHENSSGGLSPEWMRNPAWSWVKDEIRTRMQEPDPRGGLKSPHPLPGSNVSASTKNSFLIDCAKLAREFLRSSAGKAAAGSQGYLPTAASRDKEVRRTALAMVLVGLHLIHEEQKLDLLTSGPLNTSAGGLTPVLAQIGGWLGWSGWSAQASSYYSVEDDDMELWAFDEATITLLDVPAPPFDPPSILSWAEQCFEPSNGTQFFSFAEISSSLPHVSPSRFGKASRRWTLREAERLTPYTCLVTSIYKRLCLKESSSADLLEYMVKHEDVTRFLRTLPEGLIAPLREAISWSQANPPTTWDETLLDLVGRDDIKMLLSREPRPTFVPTLSEPSQEAKHDVHSICVTCDESGPITVFDGSADVDRNAITRLIFHEDRRFAEAFRLVHQLKPAVARCSPEADWTETDLLEAQKELVSRVVIRTLALPPGRGLLYYSARVPLLTERITVPGFNLSCIMRPSNNTVTADKNTYSEEKICWAFFHSGVATGLTISREAKGIDTSWIVFNKPPELSNRHAGFLLALGLNGHLKSVAKWVAFKYLTPKHTMTSIGLLLGLAASYLGTMDTLVTRLLSVHVTRMLPPGAAELNLSPLTQTTGIMGIGLLYCNTQHRRMTEIMLSEIEHIELEDPSTPISGLRDEGYRLAAGFALGYINLGKGRDLRGLHDMHIVERLLSLAVGTKKVNIVHILDKSIAAAIVAIALIFMKTHDEALARRIDIPDTILQFDYVRPDIFLLRTLASNLIMWNKIEPSLEWIRNKLPKPYRARAQLNNATKPLSSQDMPFFNIVAGLCFSIGLRFAGSGSLPVRDLLLHYLDQFMRLCRQPAPSFDSRLARSTVRNCQDVVALSCAAVMAGTGDLLLFRRLRSLHGRIDGDTPYGSHLAGHIAIGVLFLGGGTFTFGTSNLAIASLLCAFYPLFPTAVLDNKSHLQAFRHFWVFAAEPRCLIIRDVDTHRPISLPVQVLLRDGSSRRLTAPCLVPELHDVHSLSTSSPEYWSVTMDFANNPSHLAAFKRNQTIYVRRRAAFDALYSSSIFDATLQTLNDSRFLQAVCADANNGQKQNAFDWIFQLPAFKNLDRAAAALVLPPSNSSSSLSAGADVGVSGAAANTTGTNATAASGGVAGAIGGAFTPLQPSLETTVVDDRLVFENASIASGNRDRLLNLRLLFTWADWMEKHNGGKELRWLGREVVERLRAAVWMAGNMAEENEEEQAEVEEY</sequence>
<dbReference type="GO" id="GO:0007091">
    <property type="term" value="P:metaphase/anaphase transition of mitotic cell cycle"/>
    <property type="evidence" value="ECO:0007669"/>
    <property type="project" value="TreeGrafter"/>
</dbReference>
<comment type="similarity">
    <text evidence="1">Belongs to the APC1 family.</text>
</comment>
<dbReference type="Pfam" id="PF12859">
    <property type="entry name" value="ANAPC1"/>
    <property type="match status" value="1"/>
</dbReference>
<protein>
    <submittedName>
        <fullName evidence="9">Uncharacterized protein</fullName>
    </submittedName>
</protein>
<evidence type="ECO:0000256" key="6">
    <source>
        <dbReference type="SAM" id="MobiDB-lite"/>
    </source>
</evidence>
<dbReference type="Proteomes" id="UP000076632">
    <property type="component" value="Unassembled WGS sequence"/>
</dbReference>